<dbReference type="InterPro" id="IPR054545">
    <property type="entry name" value="ApeI-like"/>
</dbReference>
<evidence type="ECO:0000259" key="1">
    <source>
        <dbReference type="Pfam" id="PF00501"/>
    </source>
</evidence>
<dbReference type="Pfam" id="PF22818">
    <property type="entry name" value="ApeI-like"/>
    <property type="match status" value="1"/>
</dbReference>
<dbReference type="PROSITE" id="PS00455">
    <property type="entry name" value="AMP_BINDING"/>
    <property type="match status" value="1"/>
</dbReference>
<dbReference type="Proteomes" id="UP000027644">
    <property type="component" value="Unassembled WGS sequence"/>
</dbReference>
<dbReference type="EMBL" id="AVQL01000436">
    <property type="protein sequence ID" value="KEQ01103.1"/>
    <property type="molecule type" value="Genomic_DNA"/>
</dbReference>
<dbReference type="PANTHER" id="PTHR43767">
    <property type="entry name" value="LONG-CHAIN-FATTY-ACID--COA LIGASE"/>
    <property type="match status" value="1"/>
</dbReference>
<accession>A0A074V6N4</accession>
<dbReference type="InterPro" id="IPR050237">
    <property type="entry name" value="ATP-dep_AMP-bd_enzyme"/>
</dbReference>
<dbReference type="InterPro" id="IPR029069">
    <property type="entry name" value="HotDog_dom_sf"/>
</dbReference>
<dbReference type="Gene3D" id="3.30.300.30">
    <property type="match status" value="1"/>
</dbReference>
<protein>
    <submittedName>
        <fullName evidence="3">Acyl-coenzyme A synthetase/AMP-(Fatty) acid ligase</fullName>
    </submittedName>
</protein>
<dbReference type="InterPro" id="IPR042099">
    <property type="entry name" value="ANL_N_sf"/>
</dbReference>
<dbReference type="InterPro" id="IPR045851">
    <property type="entry name" value="AMP-bd_C_sf"/>
</dbReference>
<proteinExistence type="predicted"/>
<name>A0A074V6N4_9NEIS</name>
<dbReference type="InterPro" id="IPR000873">
    <property type="entry name" value="AMP-dep_synth/lig_dom"/>
</dbReference>
<keyword evidence="3" id="KW-0436">Ligase</keyword>
<evidence type="ECO:0000259" key="2">
    <source>
        <dbReference type="Pfam" id="PF22818"/>
    </source>
</evidence>
<dbReference type="Pfam" id="PF00501">
    <property type="entry name" value="AMP-binding"/>
    <property type="match status" value="1"/>
</dbReference>
<evidence type="ECO:0000313" key="4">
    <source>
        <dbReference type="Proteomes" id="UP000027644"/>
    </source>
</evidence>
<dbReference type="Gene3D" id="3.40.50.12780">
    <property type="entry name" value="N-terminal domain of ligase-like"/>
    <property type="match status" value="1"/>
</dbReference>
<feature type="domain" description="ApeI dehydratase-like" evidence="2">
    <location>
        <begin position="460"/>
        <end position="556"/>
    </location>
</feature>
<comment type="caution">
    <text evidence="3">The sequence shown here is derived from an EMBL/GenBank/DDBJ whole genome shotgun (WGS) entry which is preliminary data.</text>
</comment>
<dbReference type="Gene3D" id="3.10.129.10">
    <property type="entry name" value="Hotdog Thioesterase"/>
    <property type="match status" value="1"/>
</dbReference>
<sequence>MMTSEQFWAERARSQALFTTGQSSLSWQQAMAQITALSQYLSDHSVKRAGLYFDDNAHFAIALLACVQAGTDVYLPANLSDENAQWLEQTVDIYLSDKINNKLNIPSLPASAWNSQGYTESDRRPINNIAVFLQTSGSTGKAKLIKKDWNVLCLEAQILAAVLPDSVIKDRPVVLGSVSVQHMYGLSFLIMLSMYLGLPLYRQRLIFPELLLVTSQAFKKVIWISSPTLLHTFRQTHDISLAKGHVSAVISAGGILAQTNKDFLLEHICSEVIEIYGSTETGAVASRIKQPYWQFFPDISYSVSQNGLSVQSQRCTTEQLLADAVVEHENGFDLLGRIDRIIKLADKRISLMQLENQLMQHEWVADIHILKHPEGTHLAAWVALTDAGIQEWCKQGRKVIIHQLKNYLAKSQEKIALPRHWRFTTVLPRNTQSKLNPEDVQQAILQPVINPVVLDQKMISTDEYWLRIQVPLDLEYFKGHFDVFHLVPGVIQIKWIIELLQQCSWLIQAPLQMENLKFQHFLRPADVVELVFKRDCVRRKISFQCTMQDKKITSGRLVIPDSESDAS</sequence>
<organism evidence="3 4">
    <name type="scientific">Snodgrassella alvi SCGC AB-598-J21</name>
    <dbReference type="NCBI Taxonomy" id="1385367"/>
    <lineage>
        <taxon>Bacteria</taxon>
        <taxon>Pseudomonadati</taxon>
        <taxon>Pseudomonadota</taxon>
        <taxon>Betaproteobacteria</taxon>
        <taxon>Neisseriales</taxon>
        <taxon>Neisseriaceae</taxon>
        <taxon>Snodgrassella</taxon>
    </lineage>
</organism>
<dbReference type="InterPro" id="IPR020845">
    <property type="entry name" value="AMP-binding_CS"/>
</dbReference>
<dbReference type="PANTHER" id="PTHR43767:SF10">
    <property type="entry name" value="SURFACTIN SYNTHASE SUBUNIT 1"/>
    <property type="match status" value="1"/>
</dbReference>
<gene>
    <name evidence="3" type="ORF">SASC598J21_011000</name>
</gene>
<reference evidence="3 4" key="1">
    <citation type="journal article" date="2014" name="PLoS Genet.">
        <title>Hidden diversity in honey bee gut symbionts detected by single-cell genomics.</title>
        <authorList>
            <person name="Engel P."/>
            <person name="Stepanauskas R."/>
            <person name="Moran N."/>
        </authorList>
    </citation>
    <scope>NUCLEOTIDE SEQUENCE [LARGE SCALE GENOMIC DNA]</scope>
    <source>
        <strain evidence="3 4">SCGC AB-598-J21</strain>
    </source>
</reference>
<dbReference type="SUPFAM" id="SSF54637">
    <property type="entry name" value="Thioesterase/thiol ester dehydrase-isomerase"/>
    <property type="match status" value="1"/>
</dbReference>
<dbReference type="GO" id="GO:0016874">
    <property type="term" value="F:ligase activity"/>
    <property type="evidence" value="ECO:0007669"/>
    <property type="project" value="UniProtKB-KW"/>
</dbReference>
<dbReference type="AlphaFoldDB" id="A0A074V6N4"/>
<dbReference type="SUPFAM" id="SSF56801">
    <property type="entry name" value="Acetyl-CoA synthetase-like"/>
    <property type="match status" value="1"/>
</dbReference>
<feature type="domain" description="AMP-dependent synthetase/ligase" evidence="1">
    <location>
        <begin position="11"/>
        <end position="291"/>
    </location>
</feature>
<evidence type="ECO:0000313" key="3">
    <source>
        <dbReference type="EMBL" id="KEQ01103.1"/>
    </source>
</evidence>